<dbReference type="Pfam" id="PF04186">
    <property type="entry name" value="FxsA"/>
    <property type="match status" value="1"/>
</dbReference>
<accession>A0A327KK65</accession>
<evidence type="ECO:0008006" key="5">
    <source>
        <dbReference type="Google" id="ProtNLM"/>
    </source>
</evidence>
<proteinExistence type="predicted"/>
<evidence type="ECO:0000313" key="3">
    <source>
        <dbReference type="EMBL" id="RAI37855.1"/>
    </source>
</evidence>
<evidence type="ECO:0000256" key="1">
    <source>
        <dbReference type="SAM" id="MobiDB-lite"/>
    </source>
</evidence>
<dbReference type="AlphaFoldDB" id="A0A327KK65"/>
<feature type="transmembrane region" description="Helical" evidence="2">
    <location>
        <begin position="82"/>
        <end position="104"/>
    </location>
</feature>
<name>A0A327KK65_9BRAD</name>
<dbReference type="EMBL" id="NPEU01000158">
    <property type="protein sequence ID" value="RAI37855.1"/>
    <property type="molecule type" value="Genomic_DNA"/>
</dbReference>
<keyword evidence="2" id="KW-0812">Transmembrane</keyword>
<evidence type="ECO:0000256" key="2">
    <source>
        <dbReference type="SAM" id="Phobius"/>
    </source>
</evidence>
<feature type="transmembrane region" description="Helical" evidence="2">
    <location>
        <begin position="32"/>
        <end position="50"/>
    </location>
</feature>
<gene>
    <name evidence="3" type="ORF">CH338_14680</name>
</gene>
<comment type="caution">
    <text evidence="3">The sequence shown here is derived from an EMBL/GenBank/DDBJ whole genome shotgun (WGS) entry which is preliminary data.</text>
</comment>
<dbReference type="Proteomes" id="UP000248863">
    <property type="component" value="Unassembled WGS sequence"/>
</dbReference>
<organism evidence="3 4">
    <name type="scientific">Rhodoplanes elegans</name>
    <dbReference type="NCBI Taxonomy" id="29408"/>
    <lineage>
        <taxon>Bacteria</taxon>
        <taxon>Pseudomonadati</taxon>
        <taxon>Pseudomonadota</taxon>
        <taxon>Alphaproteobacteria</taxon>
        <taxon>Hyphomicrobiales</taxon>
        <taxon>Nitrobacteraceae</taxon>
        <taxon>Rhodoplanes</taxon>
    </lineage>
</organism>
<dbReference type="PANTHER" id="PTHR35335:SF1">
    <property type="entry name" value="UPF0716 PROTEIN FXSA"/>
    <property type="match status" value="1"/>
</dbReference>
<keyword evidence="2" id="KW-1133">Transmembrane helix</keyword>
<dbReference type="NCBIfam" id="NF008528">
    <property type="entry name" value="PRK11463.1-2"/>
    <property type="match status" value="1"/>
</dbReference>
<protein>
    <recommendedName>
        <fullName evidence="5">Exlusion protein FxsA</fullName>
    </recommendedName>
</protein>
<feature type="transmembrane region" description="Helical" evidence="2">
    <location>
        <begin position="6"/>
        <end position="25"/>
    </location>
</feature>
<dbReference type="RefSeq" id="WP_111357895.1">
    <property type="nucleotide sequence ID" value="NZ_NHSK01000020.1"/>
</dbReference>
<sequence length="165" mass="17446">MKIGKWLVAGLVLLPLAELIAFLIVSAFFGVSGAAVLLIAGSGAGVLILYQRGPRWLQDVRDLLSGRFAAQGSERTVPAIPALAAVLLAIPGFLTDLAALLVLVPSVRTRLDALLGTGGPPGAPDPAFTRRRHPGAGPVVDLAPDEWEVLPEPKRRRRARRDPQA</sequence>
<dbReference type="PANTHER" id="PTHR35335">
    <property type="entry name" value="UPF0716 PROTEIN FXSA"/>
    <property type="match status" value="1"/>
</dbReference>
<dbReference type="OrthoDB" id="9792788at2"/>
<feature type="region of interest" description="Disordered" evidence="1">
    <location>
        <begin position="116"/>
        <end position="144"/>
    </location>
</feature>
<dbReference type="InterPro" id="IPR007313">
    <property type="entry name" value="FxsA"/>
</dbReference>
<keyword evidence="4" id="KW-1185">Reference proteome</keyword>
<keyword evidence="2" id="KW-0472">Membrane</keyword>
<dbReference type="GO" id="GO:0016020">
    <property type="term" value="C:membrane"/>
    <property type="evidence" value="ECO:0007669"/>
    <property type="project" value="InterPro"/>
</dbReference>
<evidence type="ECO:0000313" key="4">
    <source>
        <dbReference type="Proteomes" id="UP000248863"/>
    </source>
</evidence>
<reference evidence="3 4" key="1">
    <citation type="submission" date="2017-07" db="EMBL/GenBank/DDBJ databases">
        <title>Draft Genome Sequences of Select Purple Nonsulfur Bacteria.</title>
        <authorList>
            <person name="Lasarre B."/>
            <person name="Mckinlay J.B."/>
        </authorList>
    </citation>
    <scope>NUCLEOTIDE SEQUENCE [LARGE SCALE GENOMIC DNA]</scope>
    <source>
        <strain evidence="3 4">DSM 11907</strain>
    </source>
</reference>